<dbReference type="Proteomes" id="UP001549106">
    <property type="component" value="Unassembled WGS sequence"/>
</dbReference>
<dbReference type="CDD" id="cd01335">
    <property type="entry name" value="Radical_SAM"/>
    <property type="match status" value="1"/>
</dbReference>
<evidence type="ECO:0000256" key="4">
    <source>
        <dbReference type="ARBA" id="ARBA00022723"/>
    </source>
</evidence>
<feature type="domain" description="Radical SAM core" evidence="7">
    <location>
        <begin position="23"/>
        <end position="236"/>
    </location>
</feature>
<dbReference type="InterPro" id="IPR017200">
    <property type="entry name" value="PqqE-like"/>
</dbReference>
<dbReference type="EMBL" id="JBEPMJ010000010">
    <property type="protein sequence ID" value="MET3750414.1"/>
    <property type="molecule type" value="Genomic_DNA"/>
</dbReference>
<comment type="cofactor">
    <cofactor evidence="1">
        <name>[4Fe-4S] cluster</name>
        <dbReference type="ChEBI" id="CHEBI:49883"/>
    </cofactor>
</comment>
<evidence type="ECO:0000256" key="5">
    <source>
        <dbReference type="ARBA" id="ARBA00023004"/>
    </source>
</evidence>
<evidence type="ECO:0000313" key="8">
    <source>
        <dbReference type="EMBL" id="MET3750414.1"/>
    </source>
</evidence>
<dbReference type="SUPFAM" id="SSF102114">
    <property type="entry name" value="Radical SAM enzymes"/>
    <property type="match status" value="1"/>
</dbReference>
<dbReference type="SFLD" id="SFLDG01386">
    <property type="entry name" value="main_SPASM_domain-containing"/>
    <property type="match status" value="1"/>
</dbReference>
<dbReference type="PROSITE" id="PS51918">
    <property type="entry name" value="RADICAL_SAM"/>
    <property type="match status" value="1"/>
</dbReference>
<name>A0ABV2M1T5_9FIRM</name>
<dbReference type="InterPro" id="IPR007197">
    <property type="entry name" value="rSAM"/>
</dbReference>
<organism evidence="8 9">
    <name type="scientific">Blautia caecimuris</name>
    <dbReference type="NCBI Taxonomy" id="1796615"/>
    <lineage>
        <taxon>Bacteria</taxon>
        <taxon>Bacillati</taxon>
        <taxon>Bacillota</taxon>
        <taxon>Clostridia</taxon>
        <taxon>Lachnospirales</taxon>
        <taxon>Lachnospiraceae</taxon>
        <taxon>Blautia</taxon>
    </lineage>
</organism>
<evidence type="ECO:0000256" key="1">
    <source>
        <dbReference type="ARBA" id="ARBA00001966"/>
    </source>
</evidence>
<comment type="caution">
    <text evidence="8">The sequence shown here is derived from an EMBL/GenBank/DDBJ whole genome shotgun (WGS) entry which is preliminary data.</text>
</comment>
<dbReference type="InterPro" id="IPR050377">
    <property type="entry name" value="Radical_SAM_PqqE_MftC-like"/>
</dbReference>
<dbReference type="PANTHER" id="PTHR11228">
    <property type="entry name" value="RADICAL SAM DOMAIN PROTEIN"/>
    <property type="match status" value="1"/>
</dbReference>
<evidence type="ECO:0000256" key="6">
    <source>
        <dbReference type="ARBA" id="ARBA00023014"/>
    </source>
</evidence>
<dbReference type="InterPro" id="IPR058240">
    <property type="entry name" value="rSAM_sf"/>
</dbReference>
<dbReference type="SFLD" id="SFLDS00029">
    <property type="entry name" value="Radical_SAM"/>
    <property type="match status" value="1"/>
</dbReference>
<accession>A0ABV2M1T5</accession>
<dbReference type="PIRSF" id="PIRSF037420">
    <property type="entry name" value="PQQ_syn_pqqE"/>
    <property type="match status" value="1"/>
</dbReference>
<reference evidence="8 9" key="1">
    <citation type="submission" date="2024-06" db="EMBL/GenBank/DDBJ databases">
        <title>Genomic Encyclopedia of Type Strains, Phase IV (KMG-IV): sequencing the most valuable type-strain genomes for metagenomic binning, comparative biology and taxonomic classification.</title>
        <authorList>
            <person name="Goeker M."/>
        </authorList>
    </citation>
    <scope>NUCLEOTIDE SEQUENCE [LARGE SCALE GENOMIC DNA]</scope>
    <source>
        <strain evidence="8 9">DSM 29492</strain>
    </source>
</reference>
<dbReference type="Gene3D" id="3.20.20.70">
    <property type="entry name" value="Aldolase class I"/>
    <property type="match status" value="1"/>
</dbReference>
<evidence type="ECO:0000259" key="7">
    <source>
        <dbReference type="PROSITE" id="PS51918"/>
    </source>
</evidence>
<keyword evidence="4" id="KW-0479">Metal-binding</keyword>
<keyword evidence="5" id="KW-0408">Iron</keyword>
<dbReference type="SFLD" id="SFLDG01067">
    <property type="entry name" value="SPASM/twitch_domain_containing"/>
    <property type="match status" value="1"/>
</dbReference>
<keyword evidence="2" id="KW-0004">4Fe-4S</keyword>
<protein>
    <submittedName>
        <fullName evidence="8">Radical SAM protein with 4Fe4S-binding SPASM domain</fullName>
    </submittedName>
</protein>
<dbReference type="InterPro" id="IPR013785">
    <property type="entry name" value="Aldolase_TIM"/>
</dbReference>
<evidence type="ECO:0000256" key="2">
    <source>
        <dbReference type="ARBA" id="ARBA00022485"/>
    </source>
</evidence>
<dbReference type="Pfam" id="PF04055">
    <property type="entry name" value="Radical_SAM"/>
    <property type="match status" value="1"/>
</dbReference>
<dbReference type="PANTHER" id="PTHR11228:SF7">
    <property type="entry name" value="PQQA PEPTIDE CYCLASE"/>
    <property type="match status" value="1"/>
</dbReference>
<keyword evidence="9" id="KW-1185">Reference proteome</keyword>
<gene>
    <name evidence="8" type="ORF">ABID24_001663</name>
</gene>
<keyword evidence="6" id="KW-0411">Iron-sulfur</keyword>
<keyword evidence="3" id="KW-0949">S-adenosyl-L-methionine</keyword>
<evidence type="ECO:0000256" key="3">
    <source>
        <dbReference type="ARBA" id="ARBA00022691"/>
    </source>
</evidence>
<proteinExistence type="predicted"/>
<dbReference type="RefSeq" id="WP_257464533.1">
    <property type="nucleotide sequence ID" value="NZ_BAABXP010000003.1"/>
</dbReference>
<sequence length="372" mass="43499">MADRYCMHNQLMNDFIDESFEGIRAPFTAGFELTAKCNLNCVHCYAKPDRVHQDFTLEEFKAVFDILTERGLLDCYFTGGEIFTRPDFEDMFIYAKKKGVQISLLSNITLLSQKHIDLFKEYPVEIISTSMYGYSEESYEKVTGVKGSFRKFMNGLELLQKNDIKYELKFVAMEQNIDDLYKVREFGNQLGVPMVVILDVHPMSDGSMEPVSFRLTPEDAFEFDVQDNGRNQFWKDVARELLSGEIELRPQRTIQRFREGYLYPCSIANQHVFITSDLKMQGCVRASYRKFDLRKGGFDEGWEYLQKEFLEKKSSSNYKCNSCENIRFCEHCVANFMLAYGDEEKVDPFFCRVAELRRAFVEDEIKRLAKKE</sequence>
<evidence type="ECO:0000313" key="9">
    <source>
        <dbReference type="Proteomes" id="UP001549106"/>
    </source>
</evidence>